<accession>A0A8T4IBV9</accession>
<dbReference type="EMBL" id="JAGRQC010000001">
    <property type="protein sequence ID" value="MBR0551861.1"/>
    <property type="molecule type" value="Genomic_DNA"/>
</dbReference>
<dbReference type="RefSeq" id="WP_284053120.1">
    <property type="nucleotide sequence ID" value="NZ_JAGRQC010000001.1"/>
</dbReference>
<feature type="compositionally biased region" description="Basic and acidic residues" evidence="1">
    <location>
        <begin position="18"/>
        <end position="27"/>
    </location>
</feature>
<dbReference type="Proteomes" id="UP000676996">
    <property type="component" value="Unassembled WGS sequence"/>
</dbReference>
<evidence type="ECO:0000313" key="2">
    <source>
        <dbReference type="EMBL" id="MBR0551861.1"/>
    </source>
</evidence>
<reference evidence="2" key="1">
    <citation type="submission" date="2021-04" db="EMBL/GenBank/DDBJ databases">
        <title>Ouciella asimina sp. nov., isolated from the surface seawater in the hydrothermal field of Okinawa Trough.</title>
        <authorList>
            <person name="Shuang W."/>
        </authorList>
    </citation>
    <scope>NUCLEOTIDE SEQUENCE</scope>
    <source>
        <strain evidence="2">LXI357</strain>
    </source>
</reference>
<sequence>MQNAHISSLEAKHHKLDRRISDEMHRPRPDQLLVAELKREKLRVKEEMQAH</sequence>
<dbReference type="InterPro" id="IPR038444">
    <property type="entry name" value="DUF465_sf"/>
</dbReference>
<organism evidence="2 3">
    <name type="scientific">Stakelama marina</name>
    <dbReference type="NCBI Taxonomy" id="2826939"/>
    <lineage>
        <taxon>Bacteria</taxon>
        <taxon>Pseudomonadati</taxon>
        <taxon>Pseudomonadota</taxon>
        <taxon>Alphaproteobacteria</taxon>
        <taxon>Sphingomonadales</taxon>
        <taxon>Sphingomonadaceae</taxon>
        <taxon>Stakelama</taxon>
    </lineage>
</organism>
<keyword evidence="3" id="KW-1185">Reference proteome</keyword>
<feature type="region of interest" description="Disordered" evidence="1">
    <location>
        <begin position="1"/>
        <end position="27"/>
    </location>
</feature>
<dbReference type="Gene3D" id="6.10.280.50">
    <property type="match status" value="1"/>
</dbReference>
<dbReference type="AlphaFoldDB" id="A0A8T4IBV9"/>
<dbReference type="Pfam" id="PF04325">
    <property type="entry name" value="DUF465"/>
    <property type="match status" value="1"/>
</dbReference>
<evidence type="ECO:0000313" key="3">
    <source>
        <dbReference type="Proteomes" id="UP000676996"/>
    </source>
</evidence>
<dbReference type="InterPro" id="IPR007420">
    <property type="entry name" value="DUF465"/>
</dbReference>
<name>A0A8T4IBV9_9SPHN</name>
<comment type="caution">
    <text evidence="2">The sequence shown here is derived from an EMBL/GenBank/DDBJ whole genome shotgun (WGS) entry which is preliminary data.</text>
</comment>
<proteinExistence type="predicted"/>
<gene>
    <name evidence="2" type="ORF">J7S20_05005</name>
</gene>
<protein>
    <submittedName>
        <fullName evidence="2">DUF465 domain-containing protein</fullName>
    </submittedName>
</protein>
<evidence type="ECO:0000256" key="1">
    <source>
        <dbReference type="SAM" id="MobiDB-lite"/>
    </source>
</evidence>